<keyword evidence="3" id="KW-1185">Reference proteome</keyword>
<organism evidence="2 3">
    <name type="scientific">Trichogramma brassicae</name>
    <dbReference type="NCBI Taxonomy" id="86971"/>
    <lineage>
        <taxon>Eukaryota</taxon>
        <taxon>Metazoa</taxon>
        <taxon>Ecdysozoa</taxon>
        <taxon>Arthropoda</taxon>
        <taxon>Hexapoda</taxon>
        <taxon>Insecta</taxon>
        <taxon>Pterygota</taxon>
        <taxon>Neoptera</taxon>
        <taxon>Endopterygota</taxon>
        <taxon>Hymenoptera</taxon>
        <taxon>Apocrita</taxon>
        <taxon>Proctotrupomorpha</taxon>
        <taxon>Chalcidoidea</taxon>
        <taxon>Trichogrammatidae</taxon>
        <taxon>Trichogramma</taxon>
    </lineage>
</organism>
<sequence>MNGLSTPGVAGQRIKDKQRNMSLPRVYFDMTVDGQSVGPQLPPRHPQLNVPGWRLHQPQRNRRQVQPTIRERTYDQKGESKICCESERSSSVRVKRDILGDVYVGLTSTARLVRSYVVRVKSASAGTSRSECARGEPVDPTDEQTTRTTKGGPGPGEDLDIVCVFRIFTLPPSNDDDDWPNVLFELSHDKYRPLQVNAKNNSGDVPLLYALQAGVTRN</sequence>
<dbReference type="OrthoDB" id="10258888at2759"/>
<dbReference type="EMBL" id="CADCXV010000360">
    <property type="protein sequence ID" value="CAB0029889.1"/>
    <property type="molecule type" value="Genomic_DNA"/>
</dbReference>
<reference evidence="2 3" key="1">
    <citation type="submission" date="2020-02" db="EMBL/GenBank/DDBJ databases">
        <authorList>
            <person name="Ferguson B K."/>
        </authorList>
    </citation>
    <scope>NUCLEOTIDE SEQUENCE [LARGE SCALE GENOMIC DNA]</scope>
</reference>
<dbReference type="AlphaFoldDB" id="A0A6H5HYM3"/>
<proteinExistence type="predicted"/>
<protein>
    <submittedName>
        <fullName evidence="2">Uncharacterized protein</fullName>
    </submittedName>
</protein>
<name>A0A6H5HYM3_9HYME</name>
<accession>A0A6H5HYM3</accession>
<evidence type="ECO:0000313" key="2">
    <source>
        <dbReference type="EMBL" id="CAB0029889.1"/>
    </source>
</evidence>
<gene>
    <name evidence="2" type="ORF">TBRA_LOCUS1913</name>
</gene>
<feature type="region of interest" description="Disordered" evidence="1">
    <location>
        <begin position="127"/>
        <end position="157"/>
    </location>
</feature>
<dbReference type="Proteomes" id="UP000479190">
    <property type="component" value="Unassembled WGS sequence"/>
</dbReference>
<evidence type="ECO:0000256" key="1">
    <source>
        <dbReference type="SAM" id="MobiDB-lite"/>
    </source>
</evidence>
<evidence type="ECO:0000313" key="3">
    <source>
        <dbReference type="Proteomes" id="UP000479190"/>
    </source>
</evidence>